<dbReference type="InterPro" id="IPR036188">
    <property type="entry name" value="FAD/NAD-bd_sf"/>
</dbReference>
<protein>
    <recommendedName>
        <fullName evidence="3">FAD-binding domain-containing protein</fullName>
    </recommendedName>
</protein>
<proteinExistence type="predicted"/>
<dbReference type="GO" id="GO:0071949">
    <property type="term" value="F:FAD binding"/>
    <property type="evidence" value="ECO:0007669"/>
    <property type="project" value="InterPro"/>
</dbReference>
<dbReference type="GO" id="GO:0070189">
    <property type="term" value="P:kynurenine metabolic process"/>
    <property type="evidence" value="ECO:0000318"/>
    <property type="project" value="GO_Central"/>
</dbReference>
<name>A0A1Y1HN03_KLENI</name>
<accession>A0A1Y1HN03</accession>
<dbReference type="EMBL" id="DF236993">
    <property type="protein sequence ID" value="GAQ80010.1"/>
    <property type="molecule type" value="Genomic_DNA"/>
</dbReference>
<dbReference type="Pfam" id="PF13450">
    <property type="entry name" value="NAD_binding_8"/>
    <property type="match status" value="1"/>
</dbReference>
<sequence>MGETAAGTPQGNENGEKTSMPVHVVIVGAGPAGLLLAFYLLERGNKSFKVSLYESREDLRTTAKRELNARRYSLSLAYKGKMVCKPMPGLLEAIKEISRPLDQLHIHVGRYVGASAMRLDLVRARGGDRENRGGLNIDRANLCAVMLEKLLERHGDSGLLDVHFFKRCAGVDFRKHEASFEDVRENVEAEGSKGLSVDVIPGQDTQRTAFGVQLQTVPYNLIVGADGVNSMVRHTMALEPRGFDCSVIDQFTGFYILHVPRPPHISPSGLNIVPSCPDSASFRCVFYPNGHDGESLNLAIGWANNDPVRIRSQVRCDPYHHSDGRAVLVGDAAHATSPSIGQGCNSSMVDAAVLARLLLGEVVGEDDRLGLKEKRTSEKVADASGSGREAFFERLPRALERYSALQVREGHALVDLSESEGPLDKNVAFWHQLRTMALGVFSRFLPWFFPKPILAMVGSNMPFSEMRRIHAREVEKVLSSNAKLRAEWRRTQAQKTLSASV</sequence>
<feature type="domain" description="FAD-binding" evidence="3">
    <location>
        <begin position="321"/>
        <end position="368"/>
    </location>
</feature>
<evidence type="ECO:0000313" key="4">
    <source>
        <dbReference type="EMBL" id="GAQ80010.1"/>
    </source>
</evidence>
<feature type="transmembrane region" description="Helical" evidence="2">
    <location>
        <begin position="20"/>
        <end position="41"/>
    </location>
</feature>
<keyword evidence="2" id="KW-0472">Membrane</keyword>
<keyword evidence="2" id="KW-0812">Transmembrane</keyword>
<keyword evidence="2" id="KW-1133">Transmembrane helix</keyword>
<dbReference type="Pfam" id="PF01494">
    <property type="entry name" value="FAD_binding_3"/>
    <property type="match status" value="1"/>
</dbReference>
<keyword evidence="1" id="KW-0503">Monooxygenase</keyword>
<keyword evidence="5" id="KW-1185">Reference proteome</keyword>
<evidence type="ECO:0000256" key="1">
    <source>
        <dbReference type="ARBA" id="ARBA00023033"/>
    </source>
</evidence>
<keyword evidence="1" id="KW-0560">Oxidoreductase</keyword>
<dbReference type="OrthoDB" id="655030at2759"/>
<dbReference type="PANTHER" id="PTHR46028">
    <property type="entry name" value="KYNURENINE 3-MONOOXYGENASE"/>
    <property type="match status" value="1"/>
</dbReference>
<dbReference type="STRING" id="105231.A0A1Y1HN03"/>
<evidence type="ECO:0000259" key="3">
    <source>
        <dbReference type="Pfam" id="PF01494"/>
    </source>
</evidence>
<dbReference type="OMA" id="GYECERF"/>
<dbReference type="PANTHER" id="PTHR46028:SF5">
    <property type="entry name" value="KYNURENINE 3-MONOOXYGENASE"/>
    <property type="match status" value="1"/>
</dbReference>
<evidence type="ECO:0000313" key="5">
    <source>
        <dbReference type="Proteomes" id="UP000054558"/>
    </source>
</evidence>
<dbReference type="AlphaFoldDB" id="A0A1Y1HN03"/>
<dbReference type="InterPro" id="IPR002938">
    <property type="entry name" value="FAD-bd"/>
</dbReference>
<dbReference type="GO" id="GO:0004502">
    <property type="term" value="F:kynurenine 3-monooxygenase activity"/>
    <property type="evidence" value="ECO:0000318"/>
    <property type="project" value="GO_Central"/>
</dbReference>
<organism evidence="4 5">
    <name type="scientific">Klebsormidium nitens</name>
    <name type="common">Green alga</name>
    <name type="synonym">Ulothrix nitens</name>
    <dbReference type="NCBI Taxonomy" id="105231"/>
    <lineage>
        <taxon>Eukaryota</taxon>
        <taxon>Viridiplantae</taxon>
        <taxon>Streptophyta</taxon>
        <taxon>Klebsormidiophyceae</taxon>
        <taxon>Klebsormidiales</taxon>
        <taxon>Klebsormidiaceae</taxon>
        <taxon>Klebsormidium</taxon>
    </lineage>
</organism>
<dbReference type="Gene3D" id="3.50.50.60">
    <property type="entry name" value="FAD/NAD(P)-binding domain"/>
    <property type="match status" value="1"/>
</dbReference>
<dbReference type="PRINTS" id="PR00420">
    <property type="entry name" value="RNGMNOXGNASE"/>
</dbReference>
<dbReference type="Proteomes" id="UP000054558">
    <property type="component" value="Unassembled WGS sequence"/>
</dbReference>
<gene>
    <name evidence="4" type="ORF">KFL_000440120</name>
</gene>
<dbReference type="SUPFAM" id="SSF51905">
    <property type="entry name" value="FAD/NAD(P)-binding domain"/>
    <property type="match status" value="1"/>
</dbReference>
<evidence type="ECO:0000256" key="2">
    <source>
        <dbReference type="SAM" id="Phobius"/>
    </source>
</evidence>
<reference evidence="4 5" key="1">
    <citation type="journal article" date="2014" name="Nat. Commun.">
        <title>Klebsormidium flaccidum genome reveals primary factors for plant terrestrial adaptation.</title>
        <authorList>
            <person name="Hori K."/>
            <person name="Maruyama F."/>
            <person name="Fujisawa T."/>
            <person name="Togashi T."/>
            <person name="Yamamoto N."/>
            <person name="Seo M."/>
            <person name="Sato S."/>
            <person name="Yamada T."/>
            <person name="Mori H."/>
            <person name="Tajima N."/>
            <person name="Moriyama T."/>
            <person name="Ikeuchi M."/>
            <person name="Watanabe M."/>
            <person name="Wada H."/>
            <person name="Kobayashi K."/>
            <person name="Saito M."/>
            <person name="Masuda T."/>
            <person name="Sasaki-Sekimoto Y."/>
            <person name="Mashiguchi K."/>
            <person name="Awai K."/>
            <person name="Shimojima M."/>
            <person name="Masuda S."/>
            <person name="Iwai M."/>
            <person name="Nobusawa T."/>
            <person name="Narise T."/>
            <person name="Kondo S."/>
            <person name="Saito H."/>
            <person name="Sato R."/>
            <person name="Murakawa M."/>
            <person name="Ihara Y."/>
            <person name="Oshima-Yamada Y."/>
            <person name="Ohtaka K."/>
            <person name="Satoh M."/>
            <person name="Sonobe K."/>
            <person name="Ishii M."/>
            <person name="Ohtani R."/>
            <person name="Kanamori-Sato M."/>
            <person name="Honoki R."/>
            <person name="Miyazaki D."/>
            <person name="Mochizuki H."/>
            <person name="Umetsu J."/>
            <person name="Higashi K."/>
            <person name="Shibata D."/>
            <person name="Kamiya Y."/>
            <person name="Sato N."/>
            <person name="Nakamura Y."/>
            <person name="Tabata S."/>
            <person name="Ida S."/>
            <person name="Kurokawa K."/>
            <person name="Ohta H."/>
        </authorList>
    </citation>
    <scope>NUCLEOTIDE SEQUENCE [LARGE SCALE GENOMIC DNA]</scope>
    <source>
        <strain evidence="4 5">NIES-2285</strain>
    </source>
</reference>